<protein>
    <submittedName>
        <fullName evidence="1">Uncharacterized protein</fullName>
    </submittedName>
</protein>
<name>A0AAN8XGE4_HALRR</name>
<evidence type="ECO:0000313" key="1">
    <source>
        <dbReference type="EMBL" id="KAK7078704.1"/>
    </source>
</evidence>
<gene>
    <name evidence="1" type="ORF">SK128_024564</name>
</gene>
<feature type="non-terminal residue" evidence="1">
    <location>
        <position position="79"/>
    </location>
</feature>
<accession>A0AAN8XGE4</accession>
<dbReference type="AlphaFoldDB" id="A0AAN8XGE4"/>
<reference evidence="1 2" key="1">
    <citation type="submission" date="2023-11" db="EMBL/GenBank/DDBJ databases">
        <title>Halocaridina rubra genome assembly.</title>
        <authorList>
            <person name="Smith C."/>
        </authorList>
    </citation>
    <scope>NUCLEOTIDE SEQUENCE [LARGE SCALE GENOMIC DNA]</scope>
    <source>
        <strain evidence="1">EP-1</strain>
        <tissue evidence="1">Whole</tissue>
    </source>
</reference>
<proteinExistence type="predicted"/>
<dbReference type="Proteomes" id="UP001381693">
    <property type="component" value="Unassembled WGS sequence"/>
</dbReference>
<sequence>CVGASVGPTVSAAAVESVRAGAMDSTVDATAGGSTEGPAVSTVMDVAAGTDAANVMGNSMASKEVNDLMNVVTEVRSLI</sequence>
<dbReference type="EMBL" id="JAXCGZ010007700">
    <property type="protein sequence ID" value="KAK7078704.1"/>
    <property type="molecule type" value="Genomic_DNA"/>
</dbReference>
<evidence type="ECO:0000313" key="2">
    <source>
        <dbReference type="Proteomes" id="UP001381693"/>
    </source>
</evidence>
<comment type="caution">
    <text evidence="1">The sequence shown here is derived from an EMBL/GenBank/DDBJ whole genome shotgun (WGS) entry which is preliminary data.</text>
</comment>
<organism evidence="1 2">
    <name type="scientific">Halocaridina rubra</name>
    <name type="common">Hawaiian red shrimp</name>
    <dbReference type="NCBI Taxonomy" id="373956"/>
    <lineage>
        <taxon>Eukaryota</taxon>
        <taxon>Metazoa</taxon>
        <taxon>Ecdysozoa</taxon>
        <taxon>Arthropoda</taxon>
        <taxon>Crustacea</taxon>
        <taxon>Multicrustacea</taxon>
        <taxon>Malacostraca</taxon>
        <taxon>Eumalacostraca</taxon>
        <taxon>Eucarida</taxon>
        <taxon>Decapoda</taxon>
        <taxon>Pleocyemata</taxon>
        <taxon>Caridea</taxon>
        <taxon>Atyoidea</taxon>
        <taxon>Atyidae</taxon>
        <taxon>Halocaridina</taxon>
    </lineage>
</organism>
<keyword evidence="2" id="KW-1185">Reference proteome</keyword>
<feature type="non-terminal residue" evidence="1">
    <location>
        <position position="1"/>
    </location>
</feature>